<dbReference type="InterPro" id="IPR046335">
    <property type="entry name" value="LacI/GalR-like_sensor"/>
</dbReference>
<dbReference type="PANTHER" id="PTHR30146">
    <property type="entry name" value="LACI-RELATED TRANSCRIPTIONAL REPRESSOR"/>
    <property type="match status" value="1"/>
</dbReference>
<evidence type="ECO:0000256" key="1">
    <source>
        <dbReference type="ARBA" id="ARBA00023015"/>
    </source>
</evidence>
<reference evidence="5 6" key="1">
    <citation type="submission" date="2017-05" db="EMBL/GenBank/DDBJ databases">
        <authorList>
            <person name="Varghese N."/>
            <person name="Submissions S."/>
        </authorList>
    </citation>
    <scope>NUCLEOTIDE SEQUENCE [LARGE SCALE GENOMIC DNA]</scope>
    <source>
        <strain evidence="5 6">DSM 45474</strain>
    </source>
</reference>
<keyword evidence="6" id="KW-1185">Reference proteome</keyword>
<protein>
    <submittedName>
        <fullName evidence="5">Transcriptional regulator, LacI family</fullName>
    </submittedName>
</protein>
<feature type="domain" description="HTH lacI-type" evidence="4">
    <location>
        <begin position="2"/>
        <end position="56"/>
    </location>
</feature>
<dbReference type="CDD" id="cd01542">
    <property type="entry name" value="PBP1_TreR-like"/>
    <property type="match status" value="1"/>
</dbReference>
<dbReference type="AlphaFoldDB" id="A0A521C959"/>
<dbReference type="InterPro" id="IPR000843">
    <property type="entry name" value="HTH_LacI"/>
</dbReference>
<gene>
    <name evidence="5" type="ORF">SAMN06264849_103168</name>
</gene>
<proteinExistence type="predicted"/>
<keyword evidence="2" id="KW-0238">DNA-binding</keyword>
<evidence type="ECO:0000256" key="2">
    <source>
        <dbReference type="ARBA" id="ARBA00023125"/>
    </source>
</evidence>
<dbReference type="SMART" id="SM00354">
    <property type="entry name" value="HTH_LACI"/>
    <property type="match status" value="1"/>
</dbReference>
<dbReference type="SUPFAM" id="SSF53822">
    <property type="entry name" value="Periplasmic binding protein-like I"/>
    <property type="match status" value="1"/>
</dbReference>
<dbReference type="Pfam" id="PF13377">
    <property type="entry name" value="Peripla_BP_3"/>
    <property type="match status" value="1"/>
</dbReference>
<dbReference type="RefSeq" id="WP_142504919.1">
    <property type="nucleotide sequence ID" value="NZ_FXTI01000003.1"/>
</dbReference>
<dbReference type="PROSITE" id="PS00356">
    <property type="entry name" value="HTH_LACI_1"/>
    <property type="match status" value="1"/>
</dbReference>
<dbReference type="Gene3D" id="1.10.260.40">
    <property type="entry name" value="lambda repressor-like DNA-binding domains"/>
    <property type="match status" value="1"/>
</dbReference>
<dbReference type="EMBL" id="FXTI01000003">
    <property type="protein sequence ID" value="SMO55341.1"/>
    <property type="molecule type" value="Genomic_DNA"/>
</dbReference>
<name>A0A521C959_9BACL</name>
<keyword evidence="1" id="KW-0805">Transcription regulation</keyword>
<dbReference type="Proteomes" id="UP000315636">
    <property type="component" value="Unassembled WGS sequence"/>
</dbReference>
<keyword evidence="3" id="KW-0804">Transcription</keyword>
<dbReference type="Pfam" id="PF00356">
    <property type="entry name" value="LacI"/>
    <property type="match status" value="1"/>
</dbReference>
<dbReference type="Gene3D" id="3.40.50.2300">
    <property type="match status" value="2"/>
</dbReference>
<dbReference type="CDD" id="cd01392">
    <property type="entry name" value="HTH_LacI"/>
    <property type="match status" value="1"/>
</dbReference>
<accession>A0A521C959</accession>
<organism evidence="5 6">
    <name type="scientific">Melghirimyces algeriensis</name>
    <dbReference type="NCBI Taxonomy" id="910412"/>
    <lineage>
        <taxon>Bacteria</taxon>
        <taxon>Bacillati</taxon>
        <taxon>Bacillota</taxon>
        <taxon>Bacilli</taxon>
        <taxon>Bacillales</taxon>
        <taxon>Thermoactinomycetaceae</taxon>
        <taxon>Melghirimyces</taxon>
    </lineage>
</organism>
<sequence>MITINEIAERANVSRTTVSRVLNDSGYVSEPVRKRILKIIEETGYVPSEHAKALRTKRSKVIGVILPKISTETSGRLVDGIDEELSRKGYQILLANTKLEKEKEIQFIKLLNSRQVDGIILAATHVGEELVSEIGHLAIPLVSVGQDLPGVSVVLYDDYHAAKELTTLFIDKGHRRIGFIGVSEDDPAVGYWRKKGYMDAMEEHGLPVEDHWVQTSRFDLRSGYASVKTMMETEGASRPTAIFAVTDRLAIGALQYLKKRGVGVPDTVALAGIGASEMSKHITPPLTTVDYMHENAGREAAKMILEHLSGTRSVPGKVILSYRLLSRDSL</sequence>
<dbReference type="SUPFAM" id="SSF47413">
    <property type="entry name" value="lambda repressor-like DNA-binding domains"/>
    <property type="match status" value="1"/>
</dbReference>
<dbReference type="GO" id="GO:0003700">
    <property type="term" value="F:DNA-binding transcription factor activity"/>
    <property type="evidence" value="ECO:0007669"/>
    <property type="project" value="TreeGrafter"/>
</dbReference>
<dbReference type="GO" id="GO:0000976">
    <property type="term" value="F:transcription cis-regulatory region binding"/>
    <property type="evidence" value="ECO:0007669"/>
    <property type="project" value="TreeGrafter"/>
</dbReference>
<dbReference type="PANTHER" id="PTHR30146:SF146">
    <property type="entry name" value="HTH-TYPE TRANSCRIPTIONAL REGULATOR TRER"/>
    <property type="match status" value="1"/>
</dbReference>
<dbReference type="InterPro" id="IPR028082">
    <property type="entry name" value="Peripla_BP_I"/>
</dbReference>
<evidence type="ECO:0000259" key="4">
    <source>
        <dbReference type="PROSITE" id="PS50932"/>
    </source>
</evidence>
<evidence type="ECO:0000313" key="5">
    <source>
        <dbReference type="EMBL" id="SMO55341.1"/>
    </source>
</evidence>
<evidence type="ECO:0000256" key="3">
    <source>
        <dbReference type="ARBA" id="ARBA00023163"/>
    </source>
</evidence>
<dbReference type="OrthoDB" id="3180992at2"/>
<dbReference type="PROSITE" id="PS50932">
    <property type="entry name" value="HTH_LACI_2"/>
    <property type="match status" value="1"/>
</dbReference>
<dbReference type="InterPro" id="IPR010982">
    <property type="entry name" value="Lambda_DNA-bd_dom_sf"/>
</dbReference>
<evidence type="ECO:0000313" key="6">
    <source>
        <dbReference type="Proteomes" id="UP000315636"/>
    </source>
</evidence>